<feature type="region of interest" description="Disordered" evidence="1">
    <location>
        <begin position="1"/>
        <end position="23"/>
    </location>
</feature>
<dbReference type="SUPFAM" id="SSF50156">
    <property type="entry name" value="PDZ domain-like"/>
    <property type="match status" value="1"/>
</dbReference>
<dbReference type="Proteomes" id="UP001075354">
    <property type="component" value="Chromosome 9"/>
</dbReference>
<dbReference type="InterPro" id="IPR036034">
    <property type="entry name" value="PDZ_sf"/>
</dbReference>
<dbReference type="Pfam" id="PF00595">
    <property type="entry name" value="PDZ"/>
    <property type="match status" value="1"/>
</dbReference>
<feature type="compositionally biased region" description="Basic residues" evidence="1">
    <location>
        <begin position="1"/>
        <end position="10"/>
    </location>
</feature>
<evidence type="ECO:0000256" key="2">
    <source>
        <dbReference type="SAM" id="Phobius"/>
    </source>
</evidence>
<keyword evidence="5" id="KW-1185">Reference proteome</keyword>
<dbReference type="PROSITE" id="PS50106">
    <property type="entry name" value="PDZ"/>
    <property type="match status" value="1"/>
</dbReference>
<evidence type="ECO:0000313" key="5">
    <source>
        <dbReference type="Proteomes" id="UP001075354"/>
    </source>
</evidence>
<keyword evidence="2" id="KW-1133">Transmembrane helix</keyword>
<keyword evidence="2" id="KW-0812">Transmembrane</keyword>
<dbReference type="InterPro" id="IPR001478">
    <property type="entry name" value="PDZ"/>
</dbReference>
<dbReference type="Gene3D" id="2.30.42.10">
    <property type="match status" value="1"/>
</dbReference>
<comment type="caution">
    <text evidence="4">The sequence shown here is derived from an EMBL/GenBank/DDBJ whole genome shotgun (WGS) entry which is preliminary data.</text>
</comment>
<feature type="domain" description="PDZ" evidence="3">
    <location>
        <begin position="49"/>
        <end position="111"/>
    </location>
</feature>
<reference evidence="4" key="1">
    <citation type="submission" date="2022-12" db="EMBL/GenBank/DDBJ databases">
        <title>Chromosome-level genome assembly of the bean flower thrips Megalurothrips usitatus.</title>
        <authorList>
            <person name="Ma L."/>
            <person name="Liu Q."/>
            <person name="Li H."/>
            <person name="Cai W."/>
        </authorList>
    </citation>
    <scope>NUCLEOTIDE SEQUENCE</scope>
    <source>
        <strain evidence="4">Cailab_2022a</strain>
    </source>
</reference>
<evidence type="ECO:0000256" key="1">
    <source>
        <dbReference type="SAM" id="MobiDB-lite"/>
    </source>
</evidence>
<organism evidence="4 5">
    <name type="scientific">Megalurothrips usitatus</name>
    <name type="common">bean blossom thrips</name>
    <dbReference type="NCBI Taxonomy" id="439358"/>
    <lineage>
        <taxon>Eukaryota</taxon>
        <taxon>Metazoa</taxon>
        <taxon>Ecdysozoa</taxon>
        <taxon>Arthropoda</taxon>
        <taxon>Hexapoda</taxon>
        <taxon>Insecta</taxon>
        <taxon>Pterygota</taxon>
        <taxon>Neoptera</taxon>
        <taxon>Paraneoptera</taxon>
        <taxon>Thysanoptera</taxon>
        <taxon>Terebrantia</taxon>
        <taxon>Thripoidea</taxon>
        <taxon>Thripidae</taxon>
        <taxon>Megalurothrips</taxon>
    </lineage>
</organism>
<protein>
    <recommendedName>
        <fullName evidence="3">PDZ domain-containing protein</fullName>
    </recommendedName>
</protein>
<name>A0AAV7XEX6_9NEOP</name>
<feature type="transmembrane region" description="Helical" evidence="2">
    <location>
        <begin position="34"/>
        <end position="52"/>
    </location>
</feature>
<gene>
    <name evidence="4" type="ORF">ONE63_010450</name>
</gene>
<dbReference type="AlphaFoldDB" id="A0AAV7XEX6"/>
<dbReference type="EMBL" id="JAPTSV010000009">
    <property type="protein sequence ID" value="KAJ1523898.1"/>
    <property type="molecule type" value="Genomic_DNA"/>
</dbReference>
<accession>A0AAV7XEX6</accession>
<proteinExistence type="predicted"/>
<sequence length="111" mass="11743">MYNSKRKKRFVGSEKQTTGDGTPINIRDKIRKRYVTAVTAVGAGGSVLLAVLERGNSGLGLSLAGHKDRARMAVLVCGLNPNGAAYKNGDIKVGDEILEVSVSATRVRAIS</sequence>
<evidence type="ECO:0000259" key="3">
    <source>
        <dbReference type="PROSITE" id="PS50106"/>
    </source>
</evidence>
<evidence type="ECO:0000313" key="4">
    <source>
        <dbReference type="EMBL" id="KAJ1523898.1"/>
    </source>
</evidence>
<keyword evidence="2" id="KW-0472">Membrane</keyword>